<protein>
    <submittedName>
        <fullName evidence="1">Uncharacterized protein</fullName>
    </submittedName>
</protein>
<reference evidence="1" key="2">
    <citation type="journal article" date="2015" name="Data Brief">
        <title>Shoot transcriptome of the giant reed, Arundo donax.</title>
        <authorList>
            <person name="Barrero R.A."/>
            <person name="Guerrero F.D."/>
            <person name="Moolhuijzen P."/>
            <person name="Goolsby J.A."/>
            <person name="Tidwell J."/>
            <person name="Bellgard S.E."/>
            <person name="Bellgard M.I."/>
        </authorList>
    </citation>
    <scope>NUCLEOTIDE SEQUENCE</scope>
    <source>
        <tissue evidence="1">Shoot tissue taken approximately 20 cm above the soil surface</tissue>
    </source>
</reference>
<proteinExistence type="predicted"/>
<accession>A0A0A9CAY1</accession>
<dbReference type="EMBL" id="GBRH01226307">
    <property type="protein sequence ID" value="JAD71588.1"/>
    <property type="molecule type" value="Transcribed_RNA"/>
</dbReference>
<name>A0A0A9CAY1_ARUDO</name>
<sequence length="12" mass="1345">MYQVASSTSSRK</sequence>
<organism evidence="1">
    <name type="scientific">Arundo donax</name>
    <name type="common">Giant reed</name>
    <name type="synonym">Donax arundinaceus</name>
    <dbReference type="NCBI Taxonomy" id="35708"/>
    <lineage>
        <taxon>Eukaryota</taxon>
        <taxon>Viridiplantae</taxon>
        <taxon>Streptophyta</taxon>
        <taxon>Embryophyta</taxon>
        <taxon>Tracheophyta</taxon>
        <taxon>Spermatophyta</taxon>
        <taxon>Magnoliopsida</taxon>
        <taxon>Liliopsida</taxon>
        <taxon>Poales</taxon>
        <taxon>Poaceae</taxon>
        <taxon>PACMAD clade</taxon>
        <taxon>Arundinoideae</taxon>
        <taxon>Arundineae</taxon>
        <taxon>Arundo</taxon>
    </lineage>
</organism>
<reference evidence="1" key="1">
    <citation type="submission" date="2014-09" db="EMBL/GenBank/DDBJ databases">
        <authorList>
            <person name="Magalhaes I.L.F."/>
            <person name="Oliveira U."/>
            <person name="Santos F.R."/>
            <person name="Vidigal T.H.D.A."/>
            <person name="Brescovit A.D."/>
            <person name="Santos A.J."/>
        </authorList>
    </citation>
    <scope>NUCLEOTIDE SEQUENCE</scope>
    <source>
        <tissue evidence="1">Shoot tissue taken approximately 20 cm above the soil surface</tissue>
    </source>
</reference>
<evidence type="ECO:0000313" key="1">
    <source>
        <dbReference type="EMBL" id="JAD71588.1"/>
    </source>
</evidence>